<sequence>MLAPGFDDPGLAAQAVFRAVMDAMARPGRIGRIAVPLSPPAPLGTAMAAVALALTDFETPLWLDPTLAGDDGVRRWLAFHTGAPVVAAPAEAAFALVTHTADLPRLAAFAQGTDDYPDRSTTLILAVDALADDTGATLSGPGIDGETRLSVPPLGAAFWRECRLNHAGFPRGVDVLFTAGERIAALPRSTRIAVEAGEI</sequence>
<name>A0A6A7Y187_9HYPH</name>
<comment type="caution">
    <text evidence="1">The sequence shown here is derived from an EMBL/GenBank/DDBJ whole genome shotgun (WGS) entry which is preliminary data.</text>
</comment>
<dbReference type="GO" id="GO:0019634">
    <property type="term" value="P:organic phosphonate metabolic process"/>
    <property type="evidence" value="ECO:0007669"/>
    <property type="project" value="InterPro"/>
</dbReference>
<accession>A0A6A7Y187</accession>
<keyword evidence="2" id="KW-1185">Reference proteome</keyword>
<evidence type="ECO:0000313" key="1">
    <source>
        <dbReference type="EMBL" id="MQT12820.1"/>
    </source>
</evidence>
<evidence type="ECO:0000313" key="2">
    <source>
        <dbReference type="Proteomes" id="UP000332515"/>
    </source>
</evidence>
<dbReference type="GO" id="GO:0016829">
    <property type="term" value="F:lyase activity"/>
    <property type="evidence" value="ECO:0007669"/>
    <property type="project" value="UniProtKB-KW"/>
</dbReference>
<gene>
    <name evidence="1" type="primary">phnH</name>
    <name evidence="1" type="ORF">F0357_09205</name>
</gene>
<dbReference type="PIRSF" id="PIRSF020680">
    <property type="entry name" value="PhnH"/>
    <property type="match status" value="1"/>
</dbReference>
<dbReference type="SUPFAM" id="SSF159709">
    <property type="entry name" value="PhnH-like"/>
    <property type="match status" value="1"/>
</dbReference>
<dbReference type="Proteomes" id="UP000332515">
    <property type="component" value="Unassembled WGS sequence"/>
</dbReference>
<dbReference type="Pfam" id="PF05845">
    <property type="entry name" value="PhnH"/>
    <property type="match status" value="1"/>
</dbReference>
<proteinExistence type="predicted"/>
<dbReference type="NCBIfam" id="TIGR03292">
    <property type="entry name" value="PhnH_redo"/>
    <property type="match status" value="1"/>
</dbReference>
<dbReference type="Gene3D" id="3.40.50.11310">
    <property type="entry name" value="Bacterial phosphonate metabolism protein PhnH"/>
    <property type="match status" value="1"/>
</dbReference>
<dbReference type="InterPro" id="IPR008772">
    <property type="entry name" value="Phosphonate_metab_PhnH"/>
</dbReference>
<dbReference type="RefSeq" id="WP_153480050.1">
    <property type="nucleotide sequence ID" value="NZ_VWNA01000001.1"/>
</dbReference>
<organism evidence="1 2">
    <name type="scientific">Segnochrobactrum spirostomi</name>
    <dbReference type="NCBI Taxonomy" id="2608987"/>
    <lineage>
        <taxon>Bacteria</taxon>
        <taxon>Pseudomonadati</taxon>
        <taxon>Pseudomonadota</taxon>
        <taxon>Alphaproteobacteria</taxon>
        <taxon>Hyphomicrobiales</taxon>
        <taxon>Segnochrobactraceae</taxon>
        <taxon>Segnochrobactrum</taxon>
    </lineage>
</organism>
<keyword evidence="1" id="KW-0456">Lyase</keyword>
<dbReference type="InterPro" id="IPR038058">
    <property type="entry name" value="PhnH-like_sp"/>
</dbReference>
<reference evidence="1 2" key="1">
    <citation type="submission" date="2019-09" db="EMBL/GenBank/DDBJ databases">
        <title>Segnochrobactrum spirostomi gen. nov., sp. nov., isolated from the ciliate Spirostomum cf. yagiui and description of a novel family, Segnochrobactraceae fam. nov. within the order Rhizobiales of the class Alphaproteobacteria.</title>
        <authorList>
            <person name="Akter S."/>
            <person name="Shazib S.U.A."/>
            <person name="Shin M.K."/>
        </authorList>
    </citation>
    <scope>NUCLEOTIDE SEQUENCE [LARGE SCALE GENOMIC DNA]</scope>
    <source>
        <strain evidence="1 2">Sp-1</strain>
    </source>
</reference>
<protein>
    <submittedName>
        <fullName evidence="1">Phosphonate C-P lyase system protein PhnH</fullName>
    </submittedName>
</protein>
<dbReference type="EMBL" id="VWNA01000001">
    <property type="protein sequence ID" value="MQT12820.1"/>
    <property type="molecule type" value="Genomic_DNA"/>
</dbReference>
<dbReference type="AlphaFoldDB" id="A0A6A7Y187"/>